<dbReference type="RefSeq" id="WP_201173953.1">
    <property type="nucleotide sequence ID" value="NZ_JAEPWM010000007.1"/>
</dbReference>
<gene>
    <name evidence="10" type="ORF">JJB11_16945</name>
</gene>
<evidence type="ECO:0000256" key="5">
    <source>
        <dbReference type="ARBA" id="ARBA00022692"/>
    </source>
</evidence>
<feature type="transmembrane region" description="Helical" evidence="8">
    <location>
        <begin position="356"/>
        <end position="377"/>
    </location>
</feature>
<accession>A0A934WMH4</accession>
<keyword evidence="2" id="KW-1003">Cell membrane</keyword>
<keyword evidence="5 8" id="KW-0812">Transmembrane</keyword>
<name>A0A934WMH4_9BURK</name>
<dbReference type="PANTHER" id="PTHR33908">
    <property type="entry name" value="MANNOSYLTRANSFERASE YKCB-RELATED"/>
    <property type="match status" value="1"/>
</dbReference>
<dbReference type="InterPro" id="IPR038731">
    <property type="entry name" value="RgtA/B/C-like"/>
</dbReference>
<sequence>MSDPAGTRGWPAFLVPSRAAQRIAWALVLALPLLWQLGGTPLFDVDEGAFSEATREMLASGDWGHTTLNGAPRFDKPIGVYWLQAIAVRLFGLNEFALRLPSALSCWVMALALAAFAAERWGPRAGALAGAMTVSSVGFLVIGRSATADSLLNVLLVLAALDAWRYIESGKSAPLQRAYAWVGLGLLVKGPVAVLVPGAAVFVWTVASGRWRLLVAALAEWRGWAWLLVLALPWYVYALHRDGMAFVDGFLLHHNVERFTGTIGGHRGSLLYYVAVMPLLLMPWTPLVAVVVARARSLWAQPLGRYLLGWSGFVLLFFSFSSTKLPHYALYGCAPLVLLMARALEQARPWVARMVAASVVAWTCVVAAVPALVAHFAPTVSDPLYHALLAGAPSASLLAPALVLLLVAVLGWGASTAQRWWRLPAAAGAVALLVCGWSLPWFGETLQGPVRAAAAAAAAHPGSIVQSGVHLPSFSVYAERIVPKTDAPLPGDIVLGRADRPPAGAARPHLFEQRGIVLFGPAAP</sequence>
<evidence type="ECO:0000256" key="4">
    <source>
        <dbReference type="ARBA" id="ARBA00022679"/>
    </source>
</evidence>
<reference evidence="10" key="1">
    <citation type="journal article" date="2012" name="J. Microbiol. Biotechnol.">
        <title>Ramlibacter ginsenosidimutans sp. nov., with ginsenoside-converting activity.</title>
        <authorList>
            <person name="Wang L."/>
            <person name="An D.S."/>
            <person name="Kim S.G."/>
            <person name="Jin F.X."/>
            <person name="Kim S.C."/>
            <person name="Lee S.T."/>
            <person name="Im W.T."/>
        </authorList>
    </citation>
    <scope>NUCLEOTIDE SEQUENCE</scope>
    <source>
        <strain evidence="10">KACC 17527</strain>
    </source>
</reference>
<organism evidence="10 11">
    <name type="scientific">Ramlibacter ginsenosidimutans</name>
    <dbReference type="NCBI Taxonomy" id="502333"/>
    <lineage>
        <taxon>Bacteria</taxon>
        <taxon>Pseudomonadati</taxon>
        <taxon>Pseudomonadota</taxon>
        <taxon>Betaproteobacteria</taxon>
        <taxon>Burkholderiales</taxon>
        <taxon>Comamonadaceae</taxon>
        <taxon>Ramlibacter</taxon>
    </lineage>
</organism>
<keyword evidence="6 8" id="KW-1133">Transmembrane helix</keyword>
<evidence type="ECO:0000313" key="11">
    <source>
        <dbReference type="Proteomes" id="UP000630528"/>
    </source>
</evidence>
<dbReference type="AlphaFoldDB" id="A0A934WMH4"/>
<feature type="transmembrane region" description="Helical" evidence="8">
    <location>
        <begin position="213"/>
        <end position="236"/>
    </location>
</feature>
<evidence type="ECO:0000256" key="3">
    <source>
        <dbReference type="ARBA" id="ARBA00022676"/>
    </source>
</evidence>
<protein>
    <submittedName>
        <fullName evidence="10">Glycosyltransferase family 39 protein</fullName>
    </submittedName>
</protein>
<feature type="transmembrane region" description="Helical" evidence="8">
    <location>
        <begin position="397"/>
        <end position="414"/>
    </location>
</feature>
<proteinExistence type="predicted"/>
<keyword evidence="4" id="KW-0808">Transferase</keyword>
<dbReference type="Pfam" id="PF13231">
    <property type="entry name" value="PMT_2"/>
    <property type="match status" value="1"/>
</dbReference>
<keyword evidence="11" id="KW-1185">Reference proteome</keyword>
<evidence type="ECO:0000256" key="6">
    <source>
        <dbReference type="ARBA" id="ARBA00022989"/>
    </source>
</evidence>
<feature type="transmembrane region" description="Helical" evidence="8">
    <location>
        <begin position="96"/>
        <end position="118"/>
    </location>
</feature>
<evidence type="ECO:0000256" key="8">
    <source>
        <dbReference type="SAM" id="Phobius"/>
    </source>
</evidence>
<dbReference type="PANTHER" id="PTHR33908:SF3">
    <property type="entry name" value="UNDECAPRENYL PHOSPHATE-ALPHA-4-AMINO-4-DEOXY-L-ARABINOSE ARABINOSYL TRANSFERASE"/>
    <property type="match status" value="1"/>
</dbReference>
<reference evidence="10" key="2">
    <citation type="submission" date="2021-01" db="EMBL/GenBank/DDBJ databases">
        <authorList>
            <person name="Kang M."/>
        </authorList>
    </citation>
    <scope>NUCLEOTIDE SEQUENCE</scope>
    <source>
        <strain evidence="10">KACC 17527</strain>
    </source>
</reference>
<evidence type="ECO:0000313" key="10">
    <source>
        <dbReference type="EMBL" id="MBK6007789.1"/>
    </source>
</evidence>
<dbReference type="GO" id="GO:0010041">
    <property type="term" value="P:response to iron(III) ion"/>
    <property type="evidence" value="ECO:0007669"/>
    <property type="project" value="TreeGrafter"/>
</dbReference>
<evidence type="ECO:0000256" key="1">
    <source>
        <dbReference type="ARBA" id="ARBA00004651"/>
    </source>
</evidence>
<dbReference type="GO" id="GO:0016763">
    <property type="term" value="F:pentosyltransferase activity"/>
    <property type="evidence" value="ECO:0007669"/>
    <property type="project" value="TreeGrafter"/>
</dbReference>
<feature type="transmembrane region" description="Helical" evidence="8">
    <location>
        <begin position="270"/>
        <end position="293"/>
    </location>
</feature>
<dbReference type="EMBL" id="JAEPWM010000007">
    <property type="protein sequence ID" value="MBK6007789.1"/>
    <property type="molecule type" value="Genomic_DNA"/>
</dbReference>
<evidence type="ECO:0000259" key="9">
    <source>
        <dbReference type="Pfam" id="PF13231"/>
    </source>
</evidence>
<dbReference type="Proteomes" id="UP000630528">
    <property type="component" value="Unassembled WGS sequence"/>
</dbReference>
<keyword evidence="7 8" id="KW-0472">Membrane</keyword>
<feature type="domain" description="Glycosyltransferase RgtA/B/C/D-like" evidence="9">
    <location>
        <begin position="75"/>
        <end position="236"/>
    </location>
</feature>
<dbReference type="InterPro" id="IPR050297">
    <property type="entry name" value="LipidA_mod_glycosyltrf_83"/>
</dbReference>
<feature type="transmembrane region" description="Helical" evidence="8">
    <location>
        <begin position="328"/>
        <end position="344"/>
    </location>
</feature>
<keyword evidence="3" id="KW-0328">Glycosyltransferase</keyword>
<comment type="caution">
    <text evidence="10">The sequence shown here is derived from an EMBL/GenBank/DDBJ whole genome shotgun (WGS) entry which is preliminary data.</text>
</comment>
<evidence type="ECO:0000256" key="2">
    <source>
        <dbReference type="ARBA" id="ARBA00022475"/>
    </source>
</evidence>
<feature type="transmembrane region" description="Helical" evidence="8">
    <location>
        <begin position="421"/>
        <end position="442"/>
    </location>
</feature>
<feature type="transmembrane region" description="Helical" evidence="8">
    <location>
        <begin position="179"/>
        <end position="206"/>
    </location>
</feature>
<comment type="subcellular location">
    <subcellularLocation>
        <location evidence="1">Cell membrane</location>
        <topology evidence="1">Multi-pass membrane protein</topology>
    </subcellularLocation>
</comment>
<dbReference type="GO" id="GO:0009103">
    <property type="term" value="P:lipopolysaccharide biosynthetic process"/>
    <property type="evidence" value="ECO:0007669"/>
    <property type="project" value="UniProtKB-ARBA"/>
</dbReference>
<feature type="transmembrane region" description="Helical" evidence="8">
    <location>
        <begin position="124"/>
        <end position="143"/>
    </location>
</feature>
<dbReference type="GO" id="GO:0005886">
    <property type="term" value="C:plasma membrane"/>
    <property type="evidence" value="ECO:0007669"/>
    <property type="project" value="UniProtKB-SubCell"/>
</dbReference>
<evidence type="ECO:0000256" key="7">
    <source>
        <dbReference type="ARBA" id="ARBA00023136"/>
    </source>
</evidence>
<feature type="transmembrane region" description="Helical" evidence="8">
    <location>
        <begin position="305"/>
        <end position="322"/>
    </location>
</feature>